<dbReference type="OrthoDB" id="9995526at2759"/>
<keyword evidence="7" id="KW-1185">Reference proteome</keyword>
<dbReference type="NCBIfam" id="TIGR00431">
    <property type="entry name" value="TruB"/>
    <property type="match status" value="1"/>
</dbReference>
<dbReference type="AlphaFoldDB" id="A0A7I8W3J9"/>
<evidence type="ECO:0000256" key="4">
    <source>
        <dbReference type="ARBA" id="ARBA00023235"/>
    </source>
</evidence>
<organism evidence="6 7">
    <name type="scientific">Dimorphilus gyrociliatus</name>
    <dbReference type="NCBI Taxonomy" id="2664684"/>
    <lineage>
        <taxon>Eukaryota</taxon>
        <taxon>Metazoa</taxon>
        <taxon>Spiralia</taxon>
        <taxon>Lophotrochozoa</taxon>
        <taxon>Annelida</taxon>
        <taxon>Polychaeta</taxon>
        <taxon>Polychaeta incertae sedis</taxon>
        <taxon>Dinophilidae</taxon>
        <taxon>Dimorphilus</taxon>
    </lineage>
</organism>
<keyword evidence="3" id="KW-0819">tRNA processing</keyword>
<dbReference type="EC" id="5.4.99.25" evidence="2"/>
<sequence>MNKLNGVFSVIKPTGITSAQVCKRIKNVLNETYAKLIDMDFLDPKVGHGGTLDYQASGVLAVGVGDGCKQLSALLHGTKIYKCTIEFGVETDTLHADGRVVRVLNNKNVNKEELKLSIENKLGYTEQIPPLYSAIKFKGKRLSDLVMEGQPLPVIKPRKVLLKSAECLEFKPPLVTLILECGGGFYVRSLARDLANDLNTCGHVKTLERIMHGPFTVGESLQESEWTFENIQRAIS</sequence>
<dbReference type="GO" id="GO:0160148">
    <property type="term" value="F:tRNA pseudouridine(55) synthase activity"/>
    <property type="evidence" value="ECO:0007669"/>
    <property type="project" value="UniProtKB-EC"/>
</dbReference>
<evidence type="ECO:0000313" key="7">
    <source>
        <dbReference type="Proteomes" id="UP000549394"/>
    </source>
</evidence>
<evidence type="ECO:0000256" key="1">
    <source>
        <dbReference type="ARBA" id="ARBA00008999"/>
    </source>
</evidence>
<protein>
    <recommendedName>
        <fullName evidence="2">tRNA pseudouridine(55) synthase</fullName>
        <ecNumber evidence="2">5.4.99.25</ecNumber>
    </recommendedName>
</protein>
<dbReference type="Proteomes" id="UP000549394">
    <property type="component" value="Unassembled WGS sequence"/>
</dbReference>
<keyword evidence="4" id="KW-0413">Isomerase</keyword>
<dbReference type="GO" id="GO:0006400">
    <property type="term" value="P:tRNA modification"/>
    <property type="evidence" value="ECO:0007669"/>
    <property type="project" value="TreeGrafter"/>
</dbReference>
<reference evidence="6 7" key="1">
    <citation type="submission" date="2020-08" db="EMBL/GenBank/DDBJ databases">
        <authorList>
            <person name="Hejnol A."/>
        </authorList>
    </citation>
    <scope>NUCLEOTIDE SEQUENCE [LARGE SCALE GENOMIC DNA]</scope>
</reference>
<comment type="caution">
    <text evidence="6">The sequence shown here is derived from an EMBL/GenBank/DDBJ whole genome shotgun (WGS) entry which is preliminary data.</text>
</comment>
<name>A0A7I8W3J9_9ANNE</name>
<dbReference type="InterPro" id="IPR014780">
    <property type="entry name" value="tRNA_psdUridine_synth_TruB"/>
</dbReference>
<accession>A0A7I8W3J9</accession>
<dbReference type="HAMAP" id="MF_01080">
    <property type="entry name" value="TruB_bact"/>
    <property type="match status" value="1"/>
</dbReference>
<dbReference type="PANTHER" id="PTHR13767">
    <property type="entry name" value="TRNA-PSEUDOURIDINE SYNTHASE"/>
    <property type="match status" value="1"/>
</dbReference>
<proteinExistence type="inferred from homology"/>
<gene>
    <name evidence="6" type="ORF">DGYR_LOCUS10855</name>
</gene>
<evidence type="ECO:0000259" key="5">
    <source>
        <dbReference type="Pfam" id="PF01509"/>
    </source>
</evidence>
<dbReference type="SUPFAM" id="SSF55120">
    <property type="entry name" value="Pseudouridine synthase"/>
    <property type="match status" value="1"/>
</dbReference>
<evidence type="ECO:0000256" key="2">
    <source>
        <dbReference type="ARBA" id="ARBA00012787"/>
    </source>
</evidence>
<dbReference type="Pfam" id="PF01509">
    <property type="entry name" value="TruB_N"/>
    <property type="match status" value="1"/>
</dbReference>
<dbReference type="EMBL" id="CAJFCJ010000019">
    <property type="protein sequence ID" value="CAD5123141.1"/>
    <property type="molecule type" value="Genomic_DNA"/>
</dbReference>
<dbReference type="InterPro" id="IPR002501">
    <property type="entry name" value="PsdUridine_synth_N"/>
</dbReference>
<dbReference type="GO" id="GO:1990481">
    <property type="term" value="P:mRNA pseudouridine synthesis"/>
    <property type="evidence" value="ECO:0007669"/>
    <property type="project" value="TreeGrafter"/>
</dbReference>
<dbReference type="GO" id="GO:0005634">
    <property type="term" value="C:nucleus"/>
    <property type="evidence" value="ECO:0007669"/>
    <property type="project" value="TreeGrafter"/>
</dbReference>
<dbReference type="GO" id="GO:0003723">
    <property type="term" value="F:RNA binding"/>
    <property type="evidence" value="ECO:0007669"/>
    <property type="project" value="InterPro"/>
</dbReference>
<dbReference type="PANTHER" id="PTHR13767:SF2">
    <property type="entry name" value="PSEUDOURIDYLATE SYNTHASE TRUB1"/>
    <property type="match status" value="1"/>
</dbReference>
<comment type="similarity">
    <text evidence="1">Belongs to the pseudouridine synthase TruB family.</text>
</comment>
<dbReference type="Gene3D" id="3.30.2350.10">
    <property type="entry name" value="Pseudouridine synthase"/>
    <property type="match status" value="1"/>
</dbReference>
<evidence type="ECO:0000313" key="6">
    <source>
        <dbReference type="EMBL" id="CAD5123141.1"/>
    </source>
</evidence>
<feature type="domain" description="Pseudouridine synthase II N-terminal" evidence="5">
    <location>
        <begin position="45"/>
        <end position="187"/>
    </location>
</feature>
<dbReference type="InterPro" id="IPR020103">
    <property type="entry name" value="PsdUridine_synth_cat_dom_sf"/>
</dbReference>
<evidence type="ECO:0000256" key="3">
    <source>
        <dbReference type="ARBA" id="ARBA00022694"/>
    </source>
</evidence>